<dbReference type="AlphaFoldDB" id="A0A6C0IG91"/>
<accession>A0A6C0IG91</accession>
<dbReference type="EMBL" id="MN740170">
    <property type="protein sequence ID" value="QHT91829.1"/>
    <property type="molecule type" value="Genomic_DNA"/>
</dbReference>
<protein>
    <submittedName>
        <fullName evidence="1">Uncharacterized protein</fullName>
    </submittedName>
</protein>
<reference evidence="1" key="1">
    <citation type="journal article" date="2020" name="Nature">
        <title>Giant virus diversity and host interactions through global metagenomics.</title>
        <authorList>
            <person name="Schulz F."/>
            <person name="Roux S."/>
            <person name="Paez-Espino D."/>
            <person name="Jungbluth S."/>
            <person name="Walsh D.A."/>
            <person name="Denef V.J."/>
            <person name="McMahon K.D."/>
            <person name="Konstantinidis K.T."/>
            <person name="Eloe-Fadrosh E.A."/>
            <person name="Kyrpides N.C."/>
            <person name="Woyke T."/>
        </authorList>
    </citation>
    <scope>NUCLEOTIDE SEQUENCE</scope>
    <source>
        <strain evidence="1">GVMAG-M-3300023184-86</strain>
    </source>
</reference>
<organism evidence="1">
    <name type="scientific">viral metagenome</name>
    <dbReference type="NCBI Taxonomy" id="1070528"/>
    <lineage>
        <taxon>unclassified sequences</taxon>
        <taxon>metagenomes</taxon>
        <taxon>organismal metagenomes</taxon>
    </lineage>
</organism>
<name>A0A6C0IG91_9ZZZZ</name>
<evidence type="ECO:0000313" key="1">
    <source>
        <dbReference type="EMBL" id="QHT91829.1"/>
    </source>
</evidence>
<sequence length="135" mass="15462">MNPTLIKLSTFVLENDAERAIYNIDSEKYIIQSYLDITKSSWSNGKYYLGGQIPLNPNDEITPALIKKAWKMFVDEGDYCCNSFEYASVLQAKRGLVSIEKIVGKYIEIQKLRILNELEKTKLVTDINDVIVSFI</sequence>
<proteinExistence type="predicted"/>